<evidence type="ECO:0000313" key="10">
    <source>
        <dbReference type="Proteomes" id="UP001172159"/>
    </source>
</evidence>
<reference evidence="9" key="1">
    <citation type="submission" date="2023-06" db="EMBL/GenBank/DDBJ databases">
        <title>Genome-scale phylogeny and comparative genomics of the fungal order Sordariales.</title>
        <authorList>
            <consortium name="Lawrence Berkeley National Laboratory"/>
            <person name="Hensen N."/>
            <person name="Bonometti L."/>
            <person name="Westerberg I."/>
            <person name="Brannstrom I.O."/>
            <person name="Guillou S."/>
            <person name="Cros-Aarteil S."/>
            <person name="Calhoun S."/>
            <person name="Haridas S."/>
            <person name="Kuo A."/>
            <person name="Mondo S."/>
            <person name="Pangilinan J."/>
            <person name="Riley R."/>
            <person name="Labutti K."/>
            <person name="Andreopoulos B."/>
            <person name="Lipzen A."/>
            <person name="Chen C."/>
            <person name="Yanf M."/>
            <person name="Daum C."/>
            <person name="Ng V."/>
            <person name="Clum A."/>
            <person name="Steindorff A."/>
            <person name="Ohm R."/>
            <person name="Martin F."/>
            <person name="Silar P."/>
            <person name="Natvig D."/>
            <person name="Lalanne C."/>
            <person name="Gautier V."/>
            <person name="Ament-Velasquez S.L."/>
            <person name="Kruys A."/>
            <person name="Hutchinson M.I."/>
            <person name="Powell A.J."/>
            <person name="Barry K."/>
            <person name="Miller A.N."/>
            <person name="Grigoriev I.V."/>
            <person name="Debuchy R."/>
            <person name="Gladieux P."/>
            <person name="Thoren M.H."/>
            <person name="Johannesson H."/>
        </authorList>
    </citation>
    <scope>NUCLEOTIDE SEQUENCE</scope>
    <source>
        <strain evidence="9">CBS 540.89</strain>
    </source>
</reference>
<feature type="transmembrane region" description="Helical" evidence="7">
    <location>
        <begin position="20"/>
        <end position="42"/>
    </location>
</feature>
<keyword evidence="3 7" id="KW-1133">Transmembrane helix</keyword>
<dbReference type="GO" id="GO:0016020">
    <property type="term" value="C:membrane"/>
    <property type="evidence" value="ECO:0007669"/>
    <property type="project" value="UniProtKB-SubCell"/>
</dbReference>
<dbReference type="Pfam" id="PF20684">
    <property type="entry name" value="Fung_rhodopsin"/>
    <property type="match status" value="1"/>
</dbReference>
<keyword evidence="2 7" id="KW-0812">Transmembrane</keyword>
<protein>
    <recommendedName>
        <fullName evidence="8">Rhodopsin domain-containing protein</fullName>
    </recommendedName>
</protein>
<comment type="caution">
    <text evidence="9">The sequence shown here is derived from an EMBL/GenBank/DDBJ whole genome shotgun (WGS) entry which is preliminary data.</text>
</comment>
<name>A0AA40DR58_9PEZI</name>
<evidence type="ECO:0000256" key="4">
    <source>
        <dbReference type="ARBA" id="ARBA00023136"/>
    </source>
</evidence>
<evidence type="ECO:0000313" key="9">
    <source>
        <dbReference type="EMBL" id="KAK0710421.1"/>
    </source>
</evidence>
<comment type="similarity">
    <text evidence="5">Belongs to the SAT4 family.</text>
</comment>
<feature type="transmembrane region" description="Helical" evidence="7">
    <location>
        <begin position="54"/>
        <end position="77"/>
    </location>
</feature>
<feature type="transmembrane region" description="Helical" evidence="7">
    <location>
        <begin position="184"/>
        <end position="209"/>
    </location>
</feature>
<evidence type="ECO:0000259" key="8">
    <source>
        <dbReference type="Pfam" id="PF20684"/>
    </source>
</evidence>
<keyword evidence="10" id="KW-1185">Reference proteome</keyword>
<sequence length="461" mass="51122">MTLYSPPPAARPFSDDKPTLLTSWWITLLCTFLILLRLVGRFVRVEKLFGEDKVAAVVLIPLFLRMAFVHPVLVFGTNNVQLTDELDLSDEGLRRRAIGSGLVLISRIIYAVVLWLLKLVTLEFFDRLVGLSGRNRYTLLLRSMRIALAATFVAVVISDLAECRPFTRYWQVAPDPGPQCRQGYANLVTVTVCNALTDVLLVVFPVPIVMQSRLPMGHKSLLVGLFCLHIFTVVIAIYRVPEIIKEQGYQATRTTWASAEILMATFAANALTIGTFMRDKGVKKKKFKYDPASSENNRRNSRKDSMVISKKPSWDEDDEMEADYSGGKGGALGRTRTPDISPTTSKQTEEGQREASSTRVHHGSRSASMDSLIPRGRPAPPSSSKGGSQVVKTTTFEMTVSTSDDRNHDQSQKQAHVGLCLTPVQGVVTATAKGRGRGSSILLREMRPLPEPREQKESQQS</sequence>
<gene>
    <name evidence="9" type="ORF">B0T21DRAFT_319672</name>
</gene>
<feature type="compositionally biased region" description="Basic and acidic residues" evidence="6">
    <location>
        <begin position="296"/>
        <end position="305"/>
    </location>
</feature>
<evidence type="ECO:0000256" key="3">
    <source>
        <dbReference type="ARBA" id="ARBA00022989"/>
    </source>
</evidence>
<dbReference type="PANTHER" id="PTHR33048:SF19">
    <property type="entry name" value="MEMBRANE PROTEIN PTH11-LIKE, PUTATIVE (AFU_ORTHOLOGUE AFUA_1G14080)-RELATED"/>
    <property type="match status" value="1"/>
</dbReference>
<dbReference type="InterPro" id="IPR049326">
    <property type="entry name" value="Rhodopsin_dom_fungi"/>
</dbReference>
<evidence type="ECO:0000256" key="2">
    <source>
        <dbReference type="ARBA" id="ARBA00022692"/>
    </source>
</evidence>
<dbReference type="AlphaFoldDB" id="A0AA40DR58"/>
<evidence type="ECO:0000256" key="7">
    <source>
        <dbReference type="SAM" id="Phobius"/>
    </source>
</evidence>
<feature type="transmembrane region" description="Helical" evidence="7">
    <location>
        <begin position="261"/>
        <end position="278"/>
    </location>
</feature>
<feature type="region of interest" description="Disordered" evidence="6">
    <location>
        <begin position="287"/>
        <end position="414"/>
    </location>
</feature>
<comment type="subcellular location">
    <subcellularLocation>
        <location evidence="1">Membrane</location>
        <topology evidence="1">Multi-pass membrane protein</topology>
    </subcellularLocation>
</comment>
<feature type="compositionally biased region" description="Polar residues" evidence="6">
    <location>
        <begin position="382"/>
        <end position="402"/>
    </location>
</feature>
<evidence type="ECO:0000256" key="6">
    <source>
        <dbReference type="SAM" id="MobiDB-lite"/>
    </source>
</evidence>
<keyword evidence="4 7" id="KW-0472">Membrane</keyword>
<accession>A0AA40DR58</accession>
<dbReference type="PANTHER" id="PTHR33048">
    <property type="entry name" value="PTH11-LIKE INTEGRAL MEMBRANE PROTEIN (AFU_ORTHOLOGUE AFUA_5G11245)"/>
    <property type="match status" value="1"/>
</dbReference>
<feature type="compositionally biased region" description="Basic and acidic residues" evidence="6">
    <location>
        <begin position="444"/>
        <end position="461"/>
    </location>
</feature>
<organism evidence="9 10">
    <name type="scientific">Apiosordaria backusii</name>
    <dbReference type="NCBI Taxonomy" id="314023"/>
    <lineage>
        <taxon>Eukaryota</taxon>
        <taxon>Fungi</taxon>
        <taxon>Dikarya</taxon>
        <taxon>Ascomycota</taxon>
        <taxon>Pezizomycotina</taxon>
        <taxon>Sordariomycetes</taxon>
        <taxon>Sordariomycetidae</taxon>
        <taxon>Sordariales</taxon>
        <taxon>Lasiosphaeriaceae</taxon>
        <taxon>Apiosordaria</taxon>
    </lineage>
</organism>
<proteinExistence type="inferred from homology"/>
<feature type="transmembrane region" description="Helical" evidence="7">
    <location>
        <begin position="221"/>
        <end position="241"/>
    </location>
</feature>
<feature type="transmembrane region" description="Helical" evidence="7">
    <location>
        <begin position="137"/>
        <end position="157"/>
    </location>
</feature>
<evidence type="ECO:0000256" key="1">
    <source>
        <dbReference type="ARBA" id="ARBA00004141"/>
    </source>
</evidence>
<dbReference type="InterPro" id="IPR052337">
    <property type="entry name" value="SAT4-like"/>
</dbReference>
<feature type="transmembrane region" description="Helical" evidence="7">
    <location>
        <begin position="97"/>
        <end position="117"/>
    </location>
</feature>
<dbReference type="Proteomes" id="UP001172159">
    <property type="component" value="Unassembled WGS sequence"/>
</dbReference>
<evidence type="ECO:0000256" key="5">
    <source>
        <dbReference type="ARBA" id="ARBA00038359"/>
    </source>
</evidence>
<feature type="region of interest" description="Disordered" evidence="6">
    <location>
        <begin position="431"/>
        <end position="461"/>
    </location>
</feature>
<feature type="domain" description="Rhodopsin" evidence="8">
    <location>
        <begin position="36"/>
        <end position="267"/>
    </location>
</feature>
<dbReference type="EMBL" id="JAUKTV010000017">
    <property type="protein sequence ID" value="KAK0710421.1"/>
    <property type="molecule type" value="Genomic_DNA"/>
</dbReference>